<dbReference type="InterPro" id="IPR020843">
    <property type="entry name" value="ER"/>
</dbReference>
<keyword evidence="4" id="KW-0560">Oxidoreductase</keyword>
<dbReference type="InterPro" id="IPR011032">
    <property type="entry name" value="GroES-like_sf"/>
</dbReference>
<name>M5FPJ6_DACPD</name>
<evidence type="ECO:0000259" key="5">
    <source>
        <dbReference type="SMART" id="SM00829"/>
    </source>
</evidence>
<evidence type="ECO:0000256" key="3">
    <source>
        <dbReference type="ARBA" id="ARBA00022833"/>
    </source>
</evidence>
<keyword evidence="3" id="KW-0862">Zinc</keyword>
<feature type="domain" description="Enoyl reductase (ER)" evidence="5">
    <location>
        <begin position="25"/>
        <end position="362"/>
    </location>
</feature>
<protein>
    <submittedName>
        <fullName evidence="6">NADPH-dependent alcohol dehydrogenase</fullName>
    </submittedName>
</protein>
<dbReference type="InterPro" id="IPR036291">
    <property type="entry name" value="NAD(P)-bd_dom_sf"/>
</dbReference>
<dbReference type="HOGENOM" id="CLU_026673_20_2_1"/>
<dbReference type="SUPFAM" id="SSF51735">
    <property type="entry name" value="NAD(P)-binding Rossmann-fold domains"/>
    <property type="match status" value="1"/>
</dbReference>
<dbReference type="InterPro" id="IPR013154">
    <property type="entry name" value="ADH-like_N"/>
</dbReference>
<dbReference type="GeneID" id="63691673"/>
<dbReference type="AlphaFoldDB" id="M5FPJ6"/>
<dbReference type="InterPro" id="IPR013149">
    <property type="entry name" value="ADH-like_C"/>
</dbReference>
<evidence type="ECO:0000313" key="7">
    <source>
        <dbReference type="Proteomes" id="UP000030653"/>
    </source>
</evidence>
<evidence type="ECO:0000256" key="2">
    <source>
        <dbReference type="ARBA" id="ARBA00022723"/>
    </source>
</evidence>
<proteinExistence type="predicted"/>
<evidence type="ECO:0000256" key="4">
    <source>
        <dbReference type="ARBA" id="ARBA00023002"/>
    </source>
</evidence>
<keyword evidence="2" id="KW-0479">Metal-binding</keyword>
<dbReference type="GO" id="GO:0046872">
    <property type="term" value="F:metal ion binding"/>
    <property type="evidence" value="ECO:0007669"/>
    <property type="project" value="UniProtKB-KW"/>
</dbReference>
<dbReference type="STRING" id="1858805.M5FPJ6"/>
<evidence type="ECO:0000256" key="1">
    <source>
        <dbReference type="ARBA" id="ARBA00001947"/>
    </source>
</evidence>
<evidence type="ECO:0000313" key="6">
    <source>
        <dbReference type="EMBL" id="EJT98615.1"/>
    </source>
</evidence>
<dbReference type="Gene3D" id="3.90.180.10">
    <property type="entry name" value="Medium-chain alcohol dehydrogenases, catalytic domain"/>
    <property type="match status" value="1"/>
</dbReference>
<dbReference type="FunFam" id="3.40.50.720:FF:000022">
    <property type="entry name" value="Cinnamyl alcohol dehydrogenase"/>
    <property type="match status" value="1"/>
</dbReference>
<comment type="cofactor">
    <cofactor evidence="1">
        <name>Zn(2+)</name>
        <dbReference type="ChEBI" id="CHEBI:29105"/>
    </cofactor>
</comment>
<dbReference type="OrthoDB" id="1879366at2759"/>
<gene>
    <name evidence="6" type="ORF">DACRYDRAFT_83128</name>
</gene>
<dbReference type="PANTHER" id="PTHR42683">
    <property type="entry name" value="ALDEHYDE REDUCTASE"/>
    <property type="match status" value="1"/>
</dbReference>
<reference evidence="6 7" key="1">
    <citation type="journal article" date="2012" name="Science">
        <title>The Paleozoic origin of enzymatic lignin decomposition reconstructed from 31 fungal genomes.</title>
        <authorList>
            <person name="Floudas D."/>
            <person name="Binder M."/>
            <person name="Riley R."/>
            <person name="Barry K."/>
            <person name="Blanchette R.A."/>
            <person name="Henrissat B."/>
            <person name="Martinez A.T."/>
            <person name="Otillar R."/>
            <person name="Spatafora J.W."/>
            <person name="Yadav J.S."/>
            <person name="Aerts A."/>
            <person name="Benoit I."/>
            <person name="Boyd A."/>
            <person name="Carlson A."/>
            <person name="Copeland A."/>
            <person name="Coutinho P.M."/>
            <person name="de Vries R.P."/>
            <person name="Ferreira P."/>
            <person name="Findley K."/>
            <person name="Foster B."/>
            <person name="Gaskell J."/>
            <person name="Glotzer D."/>
            <person name="Gorecki P."/>
            <person name="Heitman J."/>
            <person name="Hesse C."/>
            <person name="Hori C."/>
            <person name="Igarashi K."/>
            <person name="Jurgens J.A."/>
            <person name="Kallen N."/>
            <person name="Kersten P."/>
            <person name="Kohler A."/>
            <person name="Kuees U."/>
            <person name="Kumar T.K.A."/>
            <person name="Kuo A."/>
            <person name="LaButti K."/>
            <person name="Larrondo L.F."/>
            <person name="Lindquist E."/>
            <person name="Ling A."/>
            <person name="Lombard V."/>
            <person name="Lucas S."/>
            <person name="Lundell T."/>
            <person name="Martin R."/>
            <person name="McLaughlin D.J."/>
            <person name="Morgenstern I."/>
            <person name="Morin E."/>
            <person name="Murat C."/>
            <person name="Nagy L.G."/>
            <person name="Nolan M."/>
            <person name="Ohm R.A."/>
            <person name="Patyshakuliyeva A."/>
            <person name="Rokas A."/>
            <person name="Ruiz-Duenas F.J."/>
            <person name="Sabat G."/>
            <person name="Salamov A."/>
            <person name="Samejima M."/>
            <person name="Schmutz J."/>
            <person name="Slot J.C."/>
            <person name="St John F."/>
            <person name="Stenlid J."/>
            <person name="Sun H."/>
            <person name="Sun S."/>
            <person name="Syed K."/>
            <person name="Tsang A."/>
            <person name="Wiebenga A."/>
            <person name="Young D."/>
            <person name="Pisabarro A."/>
            <person name="Eastwood D.C."/>
            <person name="Martin F."/>
            <person name="Cullen D."/>
            <person name="Grigoriev I.V."/>
            <person name="Hibbett D.S."/>
        </authorList>
    </citation>
    <scope>NUCLEOTIDE SEQUENCE [LARGE SCALE GENOMIC DNA]</scope>
    <source>
        <strain evidence="6 7">DJM-731 SS1</strain>
    </source>
</reference>
<dbReference type="Gene3D" id="3.40.50.720">
    <property type="entry name" value="NAD(P)-binding Rossmann-like Domain"/>
    <property type="match status" value="1"/>
</dbReference>
<dbReference type="EMBL" id="JH795872">
    <property type="protein sequence ID" value="EJT98615.1"/>
    <property type="molecule type" value="Genomic_DNA"/>
</dbReference>
<dbReference type="Proteomes" id="UP000030653">
    <property type="component" value="Unassembled WGS sequence"/>
</dbReference>
<keyword evidence="7" id="KW-1185">Reference proteome</keyword>
<dbReference type="Pfam" id="PF00107">
    <property type="entry name" value="ADH_zinc_N"/>
    <property type="match status" value="1"/>
</dbReference>
<dbReference type="OMA" id="EAIFPMV"/>
<dbReference type="SUPFAM" id="SSF50129">
    <property type="entry name" value="GroES-like"/>
    <property type="match status" value="1"/>
</dbReference>
<dbReference type="SMART" id="SM00829">
    <property type="entry name" value="PKS_ER"/>
    <property type="match status" value="1"/>
</dbReference>
<dbReference type="GO" id="GO:0016616">
    <property type="term" value="F:oxidoreductase activity, acting on the CH-OH group of donors, NAD or NADP as acceptor"/>
    <property type="evidence" value="ECO:0007669"/>
    <property type="project" value="InterPro"/>
</dbReference>
<dbReference type="CDD" id="cd05283">
    <property type="entry name" value="CAD1"/>
    <property type="match status" value="1"/>
</dbReference>
<dbReference type="Pfam" id="PF08240">
    <property type="entry name" value="ADH_N"/>
    <property type="match status" value="1"/>
</dbReference>
<sequence>MLSWLWASTTPQTSEVEFKGYAITSQDPTKWSDFSVIPFQPKTFSPTDVELRITHCGVCGSDVHTITAGWGEFERPMIVRHEIVGIVTQVGQKVRGIKVGDRVGVGAQIASCGECRACKTDNEQYCPDSIETYNGTYSDGVRTTGGYSTAVRADERFVFPIPAGLSSAHAASMFCAGLTVYSPLVRNGAGPGKKIGIVGIGGLGHYAIVFGKALSAEMYAFSSSPSKVDDIKQMGADHIVITDDNGIFAEKYRDTLDLIISTRDSVKTMPLKAFRSMLWVGGKLVTVGLPDDDFPPLSGMDFTANAALFGGSNLGCKKEAMEMLALAAKKGIKPWMEELPTKECKKAVEGVKANKVRYRYVLSHDLM</sequence>
<dbReference type="InterPro" id="IPR047109">
    <property type="entry name" value="CAD-like"/>
</dbReference>
<organism evidence="6 7">
    <name type="scientific">Dacryopinax primogenitus (strain DJM 731)</name>
    <name type="common">Brown rot fungus</name>
    <dbReference type="NCBI Taxonomy" id="1858805"/>
    <lineage>
        <taxon>Eukaryota</taxon>
        <taxon>Fungi</taxon>
        <taxon>Dikarya</taxon>
        <taxon>Basidiomycota</taxon>
        <taxon>Agaricomycotina</taxon>
        <taxon>Dacrymycetes</taxon>
        <taxon>Dacrymycetales</taxon>
        <taxon>Dacrymycetaceae</taxon>
        <taxon>Dacryopinax</taxon>
    </lineage>
</organism>
<accession>M5FPJ6</accession>
<dbReference type="RefSeq" id="XP_040625513.1">
    <property type="nucleotide sequence ID" value="XM_040776611.1"/>
</dbReference>